<keyword evidence="10" id="KW-1185">Reference proteome</keyword>
<name>A0AAV1YR52_9ARAC</name>
<evidence type="ECO:0000256" key="1">
    <source>
        <dbReference type="ARBA" id="ARBA00001166"/>
    </source>
</evidence>
<dbReference type="GO" id="GO:0009982">
    <property type="term" value="F:pseudouridine synthase activity"/>
    <property type="evidence" value="ECO:0007669"/>
    <property type="project" value="InterPro"/>
</dbReference>
<dbReference type="Pfam" id="PF00849">
    <property type="entry name" value="PseudoU_synth_2"/>
    <property type="match status" value="1"/>
</dbReference>
<evidence type="ECO:0000256" key="4">
    <source>
        <dbReference type="ARBA" id="ARBA00023235"/>
    </source>
</evidence>
<dbReference type="Gene3D" id="3.30.2350.10">
    <property type="entry name" value="Pseudouridine synthase"/>
    <property type="match status" value="1"/>
</dbReference>
<dbReference type="PANTHER" id="PTHR21600">
    <property type="entry name" value="MITOCHONDRIAL RNA PSEUDOURIDINE SYNTHASE"/>
    <property type="match status" value="1"/>
</dbReference>
<comment type="catalytic activity">
    <reaction evidence="2">
        <text>uridine in 5S rRNA = pseudouridine in 5S rRNA</text>
        <dbReference type="Rhea" id="RHEA:47036"/>
        <dbReference type="Rhea" id="RHEA-COMP:11730"/>
        <dbReference type="Rhea" id="RHEA-COMP:11731"/>
        <dbReference type="ChEBI" id="CHEBI:65314"/>
        <dbReference type="ChEBI" id="CHEBI:65315"/>
    </reaction>
</comment>
<sequence>MRLRFLHGIFQEISCIQRRFISICVQRKNKIEPSFRTKNTHCYRTLFPFDNLTELSEHLASSVVYNKNGLIAINKPYGIKIHGHEQPGTRSKDGQRFLIPSIPECDLTLEDALEKLQERLNVPTLTILKSAERYTSGIVLLSTNEKTSNAVKNSFNRAKFQKIPHLTHWALTFGYPGSNYKKEKVGIKFLELENEEKKQPVIVQDPSKKACVNKRVFPVHVEYRVLSVNKDLQTSLVEIGSSSVKYHFVRVYASSQICSILGDMMYSNRMNTVLGVPVKVQIEHCHAFDLPPLPDKMTKTLNLPKGSNCSMIPTMLHLRSIFLPSFKGKDLTIEASLPHHFQWTAERLKLLDCAV</sequence>
<evidence type="ECO:0000256" key="2">
    <source>
        <dbReference type="ARBA" id="ARBA00001896"/>
    </source>
</evidence>
<dbReference type="EMBL" id="CAXIEN010000001">
    <property type="protein sequence ID" value="CAL1261155.1"/>
    <property type="molecule type" value="Genomic_DNA"/>
</dbReference>
<comment type="catalytic activity">
    <reaction evidence="1">
        <text>a uridine in mRNA = a pseudouridine in mRNA</text>
        <dbReference type="Rhea" id="RHEA:56644"/>
        <dbReference type="Rhea" id="RHEA-COMP:14658"/>
        <dbReference type="Rhea" id="RHEA-COMP:14659"/>
        <dbReference type="ChEBI" id="CHEBI:65314"/>
        <dbReference type="ChEBI" id="CHEBI:65315"/>
    </reaction>
</comment>
<organism evidence="9 10">
    <name type="scientific">Larinioides sclopetarius</name>
    <dbReference type="NCBI Taxonomy" id="280406"/>
    <lineage>
        <taxon>Eukaryota</taxon>
        <taxon>Metazoa</taxon>
        <taxon>Ecdysozoa</taxon>
        <taxon>Arthropoda</taxon>
        <taxon>Chelicerata</taxon>
        <taxon>Arachnida</taxon>
        <taxon>Araneae</taxon>
        <taxon>Araneomorphae</taxon>
        <taxon>Entelegynae</taxon>
        <taxon>Araneoidea</taxon>
        <taxon>Araneidae</taxon>
        <taxon>Larinioides</taxon>
    </lineage>
</organism>
<gene>
    <name evidence="9" type="ORF">LARSCL_LOCUS232</name>
</gene>
<dbReference type="PANTHER" id="PTHR21600:SF83">
    <property type="entry name" value="PSEUDOURIDYLATE SYNTHASE RPUSD4, MITOCHONDRIAL"/>
    <property type="match status" value="1"/>
</dbReference>
<dbReference type="Proteomes" id="UP001497382">
    <property type="component" value="Unassembled WGS sequence"/>
</dbReference>
<protein>
    <recommendedName>
        <fullName evidence="6">Pseudouridylate synthase RPUSD4, mitochondrial</fullName>
    </recommendedName>
    <alternativeName>
        <fullName evidence="7">RNA pseudouridylate synthase domain-containing protein 4</fullName>
    </alternativeName>
</protein>
<dbReference type="GO" id="GO:0001522">
    <property type="term" value="P:pseudouridine synthesis"/>
    <property type="evidence" value="ECO:0007669"/>
    <property type="project" value="InterPro"/>
</dbReference>
<dbReference type="InterPro" id="IPR050188">
    <property type="entry name" value="RluA_PseudoU_synthase"/>
</dbReference>
<reference evidence="9 10" key="1">
    <citation type="submission" date="2024-04" db="EMBL/GenBank/DDBJ databases">
        <authorList>
            <person name="Rising A."/>
            <person name="Reimegard J."/>
            <person name="Sonavane S."/>
            <person name="Akerstrom W."/>
            <person name="Nylinder S."/>
            <person name="Hedman E."/>
            <person name="Kallberg Y."/>
        </authorList>
    </citation>
    <scope>NUCLEOTIDE SEQUENCE [LARGE SCALE GENOMIC DNA]</scope>
</reference>
<dbReference type="GO" id="GO:0003723">
    <property type="term" value="F:RNA binding"/>
    <property type="evidence" value="ECO:0007669"/>
    <property type="project" value="InterPro"/>
</dbReference>
<comment type="caution">
    <text evidence="9">The sequence shown here is derived from an EMBL/GenBank/DDBJ whole genome shotgun (WGS) entry which is preliminary data.</text>
</comment>
<dbReference type="InterPro" id="IPR020103">
    <property type="entry name" value="PsdUridine_synth_cat_dom_sf"/>
</dbReference>
<accession>A0AAV1YR52</accession>
<dbReference type="InterPro" id="IPR006145">
    <property type="entry name" value="PsdUridine_synth_RsuA/RluA"/>
</dbReference>
<comment type="catalytic activity">
    <reaction evidence="5">
        <text>a uridine in tRNA = a pseudouridine in tRNA</text>
        <dbReference type="Rhea" id="RHEA:54572"/>
        <dbReference type="Rhea" id="RHEA-COMP:13339"/>
        <dbReference type="Rhea" id="RHEA-COMP:13934"/>
        <dbReference type="ChEBI" id="CHEBI:65314"/>
        <dbReference type="ChEBI" id="CHEBI:65315"/>
    </reaction>
</comment>
<evidence type="ECO:0000256" key="3">
    <source>
        <dbReference type="ARBA" id="ARBA00010876"/>
    </source>
</evidence>
<comment type="similarity">
    <text evidence="3">Belongs to the pseudouridine synthase RluA family.</text>
</comment>
<evidence type="ECO:0000256" key="6">
    <source>
        <dbReference type="ARBA" id="ARBA00039953"/>
    </source>
</evidence>
<proteinExistence type="inferred from homology"/>
<evidence type="ECO:0000313" key="9">
    <source>
        <dbReference type="EMBL" id="CAL1261155.1"/>
    </source>
</evidence>
<evidence type="ECO:0000259" key="8">
    <source>
        <dbReference type="Pfam" id="PF00849"/>
    </source>
</evidence>
<evidence type="ECO:0000256" key="7">
    <source>
        <dbReference type="ARBA" id="ARBA00041563"/>
    </source>
</evidence>
<keyword evidence="4" id="KW-0413">Isomerase</keyword>
<feature type="domain" description="Pseudouridine synthase RsuA/RluA-like" evidence="8">
    <location>
        <begin position="70"/>
        <end position="253"/>
    </location>
</feature>
<evidence type="ECO:0000313" key="10">
    <source>
        <dbReference type="Proteomes" id="UP001497382"/>
    </source>
</evidence>
<dbReference type="SUPFAM" id="SSF55120">
    <property type="entry name" value="Pseudouridine synthase"/>
    <property type="match status" value="1"/>
</dbReference>
<dbReference type="AlphaFoldDB" id="A0AAV1YR52"/>
<evidence type="ECO:0000256" key="5">
    <source>
        <dbReference type="ARBA" id="ARBA00036943"/>
    </source>
</evidence>